<sequence length="51" mass="5392">MPTPSDPAPCNQDEQLYECLECGKRLCSAASPTACPGCGGVLQNLSRPRPE</sequence>
<gene>
    <name evidence="3" type="ORF">DU484_12535</name>
    <name evidence="2" type="ORF">DU500_12570</name>
</gene>
<evidence type="ECO:0000313" key="5">
    <source>
        <dbReference type="Proteomes" id="UP000253273"/>
    </source>
</evidence>
<dbReference type="Proteomes" id="UP000252985">
    <property type="component" value="Chromosome"/>
</dbReference>
<dbReference type="Proteomes" id="UP000253273">
    <property type="component" value="Chromosome"/>
</dbReference>
<evidence type="ECO:0000259" key="1">
    <source>
        <dbReference type="Pfam" id="PF23455"/>
    </source>
</evidence>
<reference evidence="2 5" key="2">
    <citation type="submission" date="2018-07" db="EMBL/GenBank/DDBJ databases">
        <title>Genome sequences of Haloplanus sp. CBA1113.</title>
        <authorList>
            <person name="Kim Y.B."/>
            <person name="Roh S.W."/>
        </authorList>
    </citation>
    <scope>NUCLEOTIDE SEQUENCE [LARGE SCALE GENOMIC DNA]</scope>
    <source>
        <strain evidence="2 5">CBA1113</strain>
    </source>
</reference>
<dbReference type="KEGG" id="haq:DU484_12535"/>
<evidence type="ECO:0000313" key="2">
    <source>
        <dbReference type="EMBL" id="AXG08143.1"/>
    </source>
</evidence>
<dbReference type="EMBL" id="CP031148">
    <property type="protein sequence ID" value="AXG11854.1"/>
    <property type="molecule type" value="Genomic_DNA"/>
</dbReference>
<dbReference type="EMBL" id="CP031150">
    <property type="protein sequence ID" value="AXG08143.1"/>
    <property type="molecule type" value="Genomic_DNA"/>
</dbReference>
<organism evidence="3 4">
    <name type="scientific">Haloplanus rubicundus</name>
    <dbReference type="NCBI Taxonomy" id="1547898"/>
    <lineage>
        <taxon>Archaea</taxon>
        <taxon>Methanobacteriati</taxon>
        <taxon>Methanobacteriota</taxon>
        <taxon>Stenosarchaea group</taxon>
        <taxon>Halobacteria</taxon>
        <taxon>Halobacteriales</taxon>
        <taxon>Haloferacaceae</taxon>
        <taxon>Haloplanus</taxon>
    </lineage>
</organism>
<evidence type="ECO:0000313" key="3">
    <source>
        <dbReference type="EMBL" id="AXG11854.1"/>
    </source>
</evidence>
<evidence type="ECO:0000313" key="4">
    <source>
        <dbReference type="Proteomes" id="UP000252985"/>
    </source>
</evidence>
<keyword evidence="5" id="KW-1185">Reference proteome</keyword>
<dbReference type="Pfam" id="PF23455">
    <property type="entry name" value="DUF7129"/>
    <property type="match status" value="1"/>
</dbReference>
<dbReference type="GeneID" id="37287819"/>
<dbReference type="NCBIfam" id="NF033497">
    <property type="entry name" value="rubre_like_arch"/>
    <property type="match status" value="1"/>
</dbReference>
<dbReference type="KEGG" id="haj:DU500_12570"/>
<dbReference type="RefSeq" id="WP_114587263.1">
    <property type="nucleotide sequence ID" value="NZ_CP031148.1"/>
</dbReference>
<accession>A0A345E7H1</accession>
<proteinExistence type="predicted"/>
<reference evidence="3 4" key="1">
    <citation type="submission" date="2018-07" db="EMBL/GenBank/DDBJ databases">
        <title>Genome sequences of Haloplanus sp. CBA1112.</title>
        <authorList>
            <person name="Kim Y.B."/>
            <person name="Roh S.W."/>
        </authorList>
    </citation>
    <scope>NUCLEOTIDE SEQUENCE [LARGE SCALE GENOMIC DNA]</scope>
    <source>
        <strain evidence="3 4">CBA1112</strain>
    </source>
</reference>
<dbReference type="InterPro" id="IPR055553">
    <property type="entry name" value="DUF7129"/>
</dbReference>
<dbReference type="AlphaFoldDB" id="A0A345EI32"/>
<feature type="domain" description="DUF7129" evidence="1">
    <location>
        <begin position="11"/>
        <end position="49"/>
    </location>
</feature>
<protein>
    <submittedName>
        <fullName evidence="3">Rubrerythrin-like domain-containing protein</fullName>
    </submittedName>
</protein>
<name>A0A345EI32_9EURY</name>
<dbReference type="OrthoDB" id="280213at2157"/>
<accession>A0A345EI32</accession>